<evidence type="ECO:0000313" key="2">
    <source>
        <dbReference type="EMBL" id="SFV26706.1"/>
    </source>
</evidence>
<dbReference type="OrthoDB" id="7398962at2"/>
<feature type="compositionally biased region" description="Basic and acidic residues" evidence="1">
    <location>
        <begin position="119"/>
        <end position="128"/>
    </location>
</feature>
<keyword evidence="3" id="KW-1185">Reference proteome</keyword>
<evidence type="ECO:0000313" key="3">
    <source>
        <dbReference type="Proteomes" id="UP000199423"/>
    </source>
</evidence>
<sequence length="541" mass="59351">MVDRLIAWLISGIVAVTLSGVLVPSVRAQVPNAAQGGETTISESYASGPTRPVSLQSDSQDDDDADAAASGDDPNSKTTEQDLLEPNLPADGDAGLAADTSGAVDGGVDTAEPFEETDPAAREARDGGDITLVENPPAGYDPLLFQIEDLNPYVDNRTPRRLFRQEPYDPVGIKVGSFVLFPEVEFGASYYSNVFHAPGSPSDWAMDVKPGARLVSNWGTHALEFRAVGVLSFYNDFPTEDDRDYTLEARGRLDITKRANIQALISRQQYLESRSALDSSSVGTRSVIDTDRAELAYNQRFNRLSYQLRGSVQDYTYGSVEDAGVVTSNSDRDYTIYEETFRTSWEFKPSFSPYFEFAYNHRDYGEAAQSDLINRTSNGQRYRFGVSFGNTGEILRGDISLGYGIQTPEDSRLHAVDGLTFDANATWRATALTSVLLNASTDVSETTTANVGGAFYRTVGVEIRHEFKSYLVASAGLIYSNQNSQDGVINDTEWRQTAGIEYYANRNTVLFGKYAHVDFNGVGAPNDYVGDEVHFGVRLRQ</sequence>
<name>A0A1I7MWI8_9HYPH</name>
<dbReference type="Pfam" id="PF10082">
    <property type="entry name" value="BBP2_2"/>
    <property type="match status" value="1"/>
</dbReference>
<dbReference type="AlphaFoldDB" id="A0A1I7MWI8"/>
<organism evidence="2 3">
    <name type="scientific">Hyphomicrobium facile</name>
    <dbReference type="NCBI Taxonomy" id="51670"/>
    <lineage>
        <taxon>Bacteria</taxon>
        <taxon>Pseudomonadati</taxon>
        <taxon>Pseudomonadota</taxon>
        <taxon>Alphaproteobacteria</taxon>
        <taxon>Hyphomicrobiales</taxon>
        <taxon>Hyphomicrobiaceae</taxon>
        <taxon>Hyphomicrobium</taxon>
    </lineage>
</organism>
<evidence type="ECO:0000256" key="1">
    <source>
        <dbReference type="SAM" id="MobiDB-lite"/>
    </source>
</evidence>
<dbReference type="STRING" id="51670.SAMN04488557_0562"/>
<accession>A0A1I7MWI8</accession>
<dbReference type="EMBL" id="FPCH01000001">
    <property type="protein sequence ID" value="SFV26706.1"/>
    <property type="molecule type" value="Genomic_DNA"/>
</dbReference>
<proteinExistence type="predicted"/>
<reference evidence="3" key="1">
    <citation type="submission" date="2016-10" db="EMBL/GenBank/DDBJ databases">
        <authorList>
            <person name="Varghese N."/>
            <person name="Submissions S."/>
        </authorList>
    </citation>
    <scope>NUCLEOTIDE SEQUENCE [LARGE SCALE GENOMIC DNA]</scope>
    <source>
        <strain evidence="3">DSM 1565</strain>
    </source>
</reference>
<feature type="compositionally biased region" description="Polar residues" evidence="1">
    <location>
        <begin position="37"/>
        <end position="47"/>
    </location>
</feature>
<dbReference type="InterPro" id="IPR018759">
    <property type="entry name" value="BBP2_2"/>
</dbReference>
<dbReference type="RefSeq" id="WP_092863912.1">
    <property type="nucleotide sequence ID" value="NZ_FPCH01000001.1"/>
</dbReference>
<feature type="region of interest" description="Disordered" evidence="1">
    <location>
        <begin position="34"/>
        <end position="129"/>
    </location>
</feature>
<gene>
    <name evidence="2" type="ORF">SAMN04488557_0562</name>
</gene>
<dbReference type="Proteomes" id="UP000199423">
    <property type="component" value="Unassembled WGS sequence"/>
</dbReference>
<evidence type="ECO:0008006" key="4">
    <source>
        <dbReference type="Google" id="ProtNLM"/>
    </source>
</evidence>
<feature type="compositionally biased region" description="Low complexity" evidence="1">
    <location>
        <begin position="90"/>
        <end position="103"/>
    </location>
</feature>
<protein>
    <recommendedName>
        <fullName evidence="4">Beta-barrel porin 2</fullName>
    </recommendedName>
</protein>